<comment type="caution">
    <text evidence="2">The sequence shown here is derived from an EMBL/GenBank/DDBJ whole genome shotgun (WGS) entry which is preliminary data.</text>
</comment>
<organism evidence="2 4">
    <name type="scientific">Aliivibrio fischeri</name>
    <name type="common">Vibrio fischeri</name>
    <dbReference type="NCBI Taxonomy" id="668"/>
    <lineage>
        <taxon>Bacteria</taxon>
        <taxon>Pseudomonadati</taxon>
        <taxon>Pseudomonadota</taxon>
        <taxon>Gammaproteobacteria</taxon>
        <taxon>Vibrionales</taxon>
        <taxon>Vibrionaceae</taxon>
        <taxon>Aliivibrio</taxon>
    </lineage>
</organism>
<dbReference type="Proteomes" id="UP000321787">
    <property type="component" value="Unassembled WGS sequence"/>
</dbReference>
<feature type="region of interest" description="Disordered" evidence="1">
    <location>
        <begin position="1"/>
        <end position="49"/>
    </location>
</feature>
<dbReference type="AlphaFoldDB" id="A0A510UEF1"/>
<evidence type="ECO:0000313" key="2">
    <source>
        <dbReference type="EMBL" id="GEK12927.1"/>
    </source>
</evidence>
<evidence type="ECO:0000313" key="5">
    <source>
        <dbReference type="Proteomes" id="UP000448038"/>
    </source>
</evidence>
<protein>
    <submittedName>
        <fullName evidence="2">Uncharacterized protein</fullName>
    </submittedName>
</protein>
<dbReference type="EMBL" id="BJTZ01000004">
    <property type="protein sequence ID" value="GEK12927.1"/>
    <property type="molecule type" value="Genomic_DNA"/>
</dbReference>
<gene>
    <name evidence="2" type="ORF">AFI02nite_09630</name>
    <name evidence="3" type="ORF">GNP88_17405</name>
</gene>
<reference evidence="2 4" key="1">
    <citation type="submission" date="2019-07" db="EMBL/GenBank/DDBJ databases">
        <title>Whole genome shotgun sequence of Aliivibrio fischeri NBRC 101058.</title>
        <authorList>
            <person name="Hosoyama A."/>
            <person name="Uohara A."/>
            <person name="Ohji S."/>
            <person name="Ichikawa N."/>
        </authorList>
    </citation>
    <scope>NUCLEOTIDE SEQUENCE [LARGE SCALE GENOMIC DNA]</scope>
    <source>
        <strain evidence="2 4">NBRC 101058</strain>
    </source>
</reference>
<sequence>MTKQKVQMTPEAAARIQGNEAKQNSGKVSKDSFAARAQRAAENNKQQNK</sequence>
<dbReference type="Proteomes" id="UP000448038">
    <property type="component" value="Unassembled WGS sequence"/>
</dbReference>
<evidence type="ECO:0000313" key="3">
    <source>
        <dbReference type="EMBL" id="MUK50924.1"/>
    </source>
</evidence>
<name>A0A510UEF1_ALIFS</name>
<reference evidence="3 5" key="2">
    <citation type="submission" date="2019-11" db="EMBL/GenBank/DDBJ databases">
        <title>Using colonization assays and comparative genomics to discover symbiosis behaviors and factors in Vibrio fischeri.</title>
        <authorList>
            <person name="Bongrand C."/>
            <person name="Moriano-Gutierrez S."/>
            <person name="Arevalo P."/>
            <person name="Mcfall-Ngai M."/>
            <person name="Visick K."/>
            <person name="Polz M.F."/>
            <person name="Ruby E.G."/>
        </authorList>
    </citation>
    <scope>NUCLEOTIDE SEQUENCE [LARGE SCALE GENOMIC DNA]</scope>
    <source>
        <strain evidence="5">emors.4.1</strain>
        <strain evidence="3">Emors.4.1</strain>
    </source>
</reference>
<proteinExistence type="predicted"/>
<dbReference type="RefSeq" id="WP_139073869.1">
    <property type="nucleotide sequence ID" value="NZ_BJTZ01000004.1"/>
</dbReference>
<dbReference type="EMBL" id="WOBN01000030">
    <property type="protein sequence ID" value="MUK50924.1"/>
    <property type="molecule type" value="Genomic_DNA"/>
</dbReference>
<evidence type="ECO:0000313" key="4">
    <source>
        <dbReference type="Proteomes" id="UP000321787"/>
    </source>
</evidence>
<evidence type="ECO:0000256" key="1">
    <source>
        <dbReference type="SAM" id="MobiDB-lite"/>
    </source>
</evidence>
<accession>A0A510UEF1</accession>